<evidence type="ECO:0000313" key="3">
    <source>
        <dbReference type="Proteomes" id="UP000176511"/>
    </source>
</evidence>
<keyword evidence="1" id="KW-0472">Membrane</keyword>
<proteinExistence type="predicted"/>
<keyword evidence="1" id="KW-0812">Transmembrane</keyword>
<keyword evidence="1" id="KW-1133">Transmembrane helix</keyword>
<evidence type="ECO:0000313" key="2">
    <source>
        <dbReference type="EMBL" id="OGG61554.1"/>
    </source>
</evidence>
<protein>
    <submittedName>
        <fullName evidence="2">Uncharacterized protein</fullName>
    </submittedName>
</protein>
<dbReference type="AlphaFoldDB" id="A0A1F6DJG0"/>
<feature type="transmembrane region" description="Helical" evidence="1">
    <location>
        <begin position="43"/>
        <end position="64"/>
    </location>
</feature>
<dbReference type="EMBL" id="MFLE01000017">
    <property type="protein sequence ID" value="OGG61554.1"/>
    <property type="molecule type" value="Genomic_DNA"/>
</dbReference>
<name>A0A1F6DJG0_9BACT</name>
<accession>A0A1F6DJG0</accession>
<reference evidence="2 3" key="1">
    <citation type="journal article" date="2016" name="Nat. Commun.">
        <title>Thousands of microbial genomes shed light on interconnected biogeochemical processes in an aquifer system.</title>
        <authorList>
            <person name="Anantharaman K."/>
            <person name="Brown C.T."/>
            <person name="Hug L.A."/>
            <person name="Sharon I."/>
            <person name="Castelle C.J."/>
            <person name="Probst A.J."/>
            <person name="Thomas B.C."/>
            <person name="Singh A."/>
            <person name="Wilkins M.J."/>
            <person name="Karaoz U."/>
            <person name="Brodie E.L."/>
            <person name="Williams K.H."/>
            <person name="Hubbard S.S."/>
            <person name="Banfield J.F."/>
        </authorList>
    </citation>
    <scope>NUCLEOTIDE SEQUENCE [LARGE SCALE GENOMIC DNA]</scope>
</reference>
<dbReference type="STRING" id="1798491.A3C87_02820"/>
<gene>
    <name evidence="2" type="ORF">A3C87_02820</name>
</gene>
<organism evidence="2 3">
    <name type="scientific">Candidatus Kaiserbacteria bacterium RIFCSPHIGHO2_02_FULL_49_34</name>
    <dbReference type="NCBI Taxonomy" id="1798491"/>
    <lineage>
        <taxon>Bacteria</taxon>
        <taxon>Candidatus Kaiseribacteriota</taxon>
    </lineage>
</organism>
<dbReference type="Proteomes" id="UP000176511">
    <property type="component" value="Unassembled WGS sequence"/>
</dbReference>
<sequence>MNTFFLVFALIALAPFVYHILVHGVKTPLPEAETTSGMLRVRYWPSAAFLLWIAFNALVLMSLLASPDAAFMHSVHHETLHYVLYTPIRIFAEFFG</sequence>
<evidence type="ECO:0000256" key="1">
    <source>
        <dbReference type="SAM" id="Phobius"/>
    </source>
</evidence>
<comment type="caution">
    <text evidence="2">The sequence shown here is derived from an EMBL/GenBank/DDBJ whole genome shotgun (WGS) entry which is preliminary data.</text>
</comment>